<dbReference type="GO" id="GO:0006508">
    <property type="term" value="P:proteolysis"/>
    <property type="evidence" value="ECO:0007669"/>
    <property type="project" value="UniProtKB-KW"/>
</dbReference>
<evidence type="ECO:0000256" key="3">
    <source>
        <dbReference type="ARBA" id="ARBA00022801"/>
    </source>
</evidence>
<dbReference type="PANTHER" id="PTHR11010:SF38">
    <property type="entry name" value="LYSOSOMAL PRO-X CARBOXYPEPTIDASE"/>
    <property type="match status" value="1"/>
</dbReference>
<dbReference type="InterPro" id="IPR008761">
    <property type="entry name" value="Peptidase_S37"/>
</dbReference>
<dbReference type="PANTHER" id="PTHR11010">
    <property type="entry name" value="PROTEASE S28 PRO-X CARBOXYPEPTIDASE-RELATED"/>
    <property type="match status" value="1"/>
</dbReference>
<dbReference type="SUPFAM" id="SSF53474">
    <property type="entry name" value="alpha/beta-Hydrolases"/>
    <property type="match status" value="1"/>
</dbReference>
<dbReference type="GO" id="GO:0008239">
    <property type="term" value="F:dipeptidyl-peptidase activity"/>
    <property type="evidence" value="ECO:0007669"/>
    <property type="project" value="TreeGrafter"/>
</dbReference>
<keyword evidence="3" id="KW-0378">Hydrolase</keyword>
<evidence type="ECO:0000256" key="2">
    <source>
        <dbReference type="ARBA" id="ARBA00022729"/>
    </source>
</evidence>
<sequence length="439" mass="48695">MTTIDRYVRLLLAVFVLFVPCAVGCARDEDIRTVLQAIPGLRVKGEQTASGGRLFELTYRQPIDHDHPERGEFDQRLTLMYRATDRPMVLYTSGYDLTSNVAFRAEPTELVGGNQIVTEQRYFGSSRPASPDWTTLDIRQAAADHHRLIVALRPIFRGAWISAGASKGGMASIYHRRFYPDDVVGTIAYSAPNILDDADPTAYDRFVAEVGTPECRAAIIAVQREILLRRKEIDDRLTDWAQRSGYAFQTVGGVDRVVELATLQVPMYFWMHRGVADCGAIPPAAATTETLYTWLDDLVQPASYTDQGLAVALPSFYQLGTQLGTARYSAPGLTDLLRYPNIQDMRNYVPQEIPLRFDPDAMLDIDRWVRSDSTGLIFVYGANDPTRAKPFRLGPTPRGDAIYLAPAANHLARIANLTAADQAAVLAALTRWSHGSGSH</sequence>
<dbReference type="Pfam" id="PF05576">
    <property type="entry name" value="Peptidase_S37"/>
    <property type="match status" value="1"/>
</dbReference>
<accession>A0A6G9Y987</accession>
<keyword evidence="5" id="KW-1185">Reference proteome</keyword>
<dbReference type="Gene3D" id="3.40.50.1820">
    <property type="entry name" value="alpha/beta hydrolase"/>
    <property type="match status" value="1"/>
</dbReference>
<reference evidence="4 5" key="1">
    <citation type="journal article" date="2019" name="ACS Chem. Biol.">
        <title>Identification and Mobilization of a Cryptic Antibiotic Biosynthesis Gene Locus from a Human-Pathogenic Nocardia Isolate.</title>
        <authorList>
            <person name="Herisse M."/>
            <person name="Ishida K."/>
            <person name="Porter J.L."/>
            <person name="Howden B."/>
            <person name="Hertweck C."/>
            <person name="Stinear T.P."/>
            <person name="Pidot S.J."/>
        </authorList>
    </citation>
    <scope>NUCLEOTIDE SEQUENCE [LARGE SCALE GENOMIC DNA]</scope>
    <source>
        <strain evidence="4 5">AUSMDU00012717</strain>
    </source>
</reference>
<evidence type="ECO:0000313" key="5">
    <source>
        <dbReference type="Proteomes" id="UP000503540"/>
    </source>
</evidence>
<dbReference type="InterPro" id="IPR029058">
    <property type="entry name" value="AB_hydrolase_fold"/>
</dbReference>
<organism evidence="4 5">
    <name type="scientific">Nocardia arthritidis</name>
    <dbReference type="NCBI Taxonomy" id="228602"/>
    <lineage>
        <taxon>Bacteria</taxon>
        <taxon>Bacillati</taxon>
        <taxon>Actinomycetota</taxon>
        <taxon>Actinomycetes</taxon>
        <taxon>Mycobacteriales</taxon>
        <taxon>Nocardiaceae</taxon>
        <taxon>Nocardia</taxon>
    </lineage>
</organism>
<gene>
    <name evidence="4" type="ORF">F5544_09445</name>
</gene>
<protein>
    <submittedName>
        <fullName evidence="4">Aminopeptidase</fullName>
    </submittedName>
</protein>
<dbReference type="RefSeq" id="WP_167472847.1">
    <property type="nucleotide sequence ID" value="NZ_CP046172.1"/>
</dbReference>
<dbReference type="KEGG" id="nah:F5544_09445"/>
<dbReference type="EMBL" id="CP046172">
    <property type="protein sequence ID" value="QIS09789.1"/>
    <property type="molecule type" value="Genomic_DNA"/>
</dbReference>
<dbReference type="AlphaFoldDB" id="A0A6G9Y987"/>
<dbReference type="Proteomes" id="UP000503540">
    <property type="component" value="Chromosome"/>
</dbReference>
<keyword evidence="4" id="KW-0031">Aminopeptidase</keyword>
<keyword evidence="1" id="KW-0645">Protease</keyword>
<keyword evidence="2" id="KW-0732">Signal</keyword>
<name>A0A6G9Y987_9NOCA</name>
<proteinExistence type="predicted"/>
<evidence type="ECO:0000313" key="4">
    <source>
        <dbReference type="EMBL" id="QIS09789.1"/>
    </source>
</evidence>
<evidence type="ECO:0000256" key="1">
    <source>
        <dbReference type="ARBA" id="ARBA00022670"/>
    </source>
</evidence>
<dbReference type="GO" id="GO:0004177">
    <property type="term" value="F:aminopeptidase activity"/>
    <property type="evidence" value="ECO:0007669"/>
    <property type="project" value="UniProtKB-KW"/>
</dbReference>